<organism evidence="3 4">
    <name type="scientific">Ambispora gerdemannii</name>
    <dbReference type="NCBI Taxonomy" id="144530"/>
    <lineage>
        <taxon>Eukaryota</taxon>
        <taxon>Fungi</taxon>
        <taxon>Fungi incertae sedis</taxon>
        <taxon>Mucoromycota</taxon>
        <taxon>Glomeromycotina</taxon>
        <taxon>Glomeromycetes</taxon>
        <taxon>Archaeosporales</taxon>
        <taxon>Ambisporaceae</taxon>
        <taxon>Ambispora</taxon>
    </lineage>
</organism>
<name>A0A9N9FKS2_9GLOM</name>
<keyword evidence="4" id="KW-1185">Reference proteome</keyword>
<accession>A0A9N9FKS2</accession>
<dbReference type="AlphaFoldDB" id="A0A9N9FKS2"/>
<evidence type="ECO:0000256" key="1">
    <source>
        <dbReference type="SAM" id="MobiDB-lite"/>
    </source>
</evidence>
<sequence>MGSCVSLQNKEAGNSRSVNRFHDGISGKATTNTQQGTRPVYTRVVKRPKKKVHKGLIGLPSNFQHTGHIGITEMRSGKVDPEKIRSQMAEVAAALRLEVNRSVTERPESSTKSGPAADHRFKVKRKPTLTSVSHPPNTTQLPSLPSSDSYPSQDSIPTTQQKLDPMAEIVAALKMPSDTNFGLEPTNETSITVV</sequence>
<comment type="caution">
    <text evidence="3">The sequence shown here is derived from an EMBL/GenBank/DDBJ whole genome shotgun (WGS) entry which is preliminary data.</text>
</comment>
<feature type="compositionally biased region" description="Low complexity" evidence="1">
    <location>
        <begin position="140"/>
        <end position="155"/>
    </location>
</feature>
<dbReference type="Proteomes" id="UP000789831">
    <property type="component" value="Unassembled WGS sequence"/>
</dbReference>
<dbReference type="Gene3D" id="3.90.810.10">
    <property type="entry name" value="CRIB domain"/>
    <property type="match status" value="1"/>
</dbReference>
<dbReference type="InterPro" id="IPR036936">
    <property type="entry name" value="CRIB_dom_sf"/>
</dbReference>
<evidence type="ECO:0000313" key="3">
    <source>
        <dbReference type="EMBL" id="CAG8541095.1"/>
    </source>
</evidence>
<dbReference type="PROSITE" id="PS50108">
    <property type="entry name" value="CRIB"/>
    <property type="match status" value="1"/>
</dbReference>
<dbReference type="EMBL" id="CAJVPL010000930">
    <property type="protein sequence ID" value="CAG8541095.1"/>
    <property type="molecule type" value="Genomic_DNA"/>
</dbReference>
<feature type="region of interest" description="Disordered" evidence="1">
    <location>
        <begin position="102"/>
        <end position="159"/>
    </location>
</feature>
<feature type="domain" description="CRIB" evidence="2">
    <location>
        <begin position="57"/>
        <end position="70"/>
    </location>
</feature>
<reference evidence="3" key="1">
    <citation type="submission" date="2021-06" db="EMBL/GenBank/DDBJ databases">
        <authorList>
            <person name="Kallberg Y."/>
            <person name="Tangrot J."/>
            <person name="Rosling A."/>
        </authorList>
    </citation>
    <scope>NUCLEOTIDE SEQUENCE</scope>
    <source>
        <strain evidence="3">MT106</strain>
    </source>
</reference>
<feature type="compositionally biased region" description="Polar residues" evidence="1">
    <location>
        <begin position="1"/>
        <end position="18"/>
    </location>
</feature>
<proteinExistence type="predicted"/>
<feature type="compositionally biased region" description="Polar residues" evidence="1">
    <location>
        <begin position="128"/>
        <end position="139"/>
    </location>
</feature>
<evidence type="ECO:0000313" key="4">
    <source>
        <dbReference type="Proteomes" id="UP000789831"/>
    </source>
</evidence>
<dbReference type="OrthoDB" id="5559822at2759"/>
<protein>
    <submittedName>
        <fullName evidence="3">7890_t:CDS:1</fullName>
    </submittedName>
</protein>
<gene>
    <name evidence="3" type="ORF">AGERDE_LOCUS6188</name>
</gene>
<feature type="region of interest" description="Disordered" evidence="1">
    <location>
        <begin position="1"/>
        <end position="37"/>
    </location>
</feature>
<dbReference type="InterPro" id="IPR000095">
    <property type="entry name" value="CRIB_dom"/>
</dbReference>
<evidence type="ECO:0000259" key="2">
    <source>
        <dbReference type="PROSITE" id="PS50108"/>
    </source>
</evidence>